<gene>
    <name evidence="13" type="ORF">VITISV_006193</name>
</gene>
<dbReference type="GO" id="GO:0006952">
    <property type="term" value="P:defense response"/>
    <property type="evidence" value="ECO:0007669"/>
    <property type="project" value="UniProtKB-KW"/>
</dbReference>
<evidence type="ECO:0000259" key="12">
    <source>
        <dbReference type="Pfam" id="PF23598"/>
    </source>
</evidence>
<dbReference type="InterPro" id="IPR027417">
    <property type="entry name" value="P-loop_NTPase"/>
</dbReference>
<evidence type="ECO:0000256" key="1">
    <source>
        <dbReference type="ARBA" id="ARBA00011982"/>
    </source>
</evidence>
<feature type="domain" description="NB-ARC" evidence="9">
    <location>
        <begin position="226"/>
        <end position="395"/>
    </location>
</feature>
<reference evidence="13" key="1">
    <citation type="journal article" date="2007" name="PLoS ONE">
        <title>The first genome sequence of an elite grapevine cultivar (Pinot noir Vitis vinifera L.): coping with a highly heterozygous genome.</title>
        <authorList>
            <person name="Velasco R."/>
            <person name="Zharkikh A."/>
            <person name="Troggio M."/>
            <person name="Cartwright D.A."/>
            <person name="Cestaro A."/>
            <person name="Pruss D."/>
            <person name="Pindo M."/>
            <person name="FitzGerald L.M."/>
            <person name="Vezzulli S."/>
            <person name="Reid J."/>
            <person name="Malacarne G."/>
            <person name="Iliev D."/>
            <person name="Coppola G."/>
            <person name="Wardell B."/>
            <person name="Micheletti D."/>
            <person name="Macalma T."/>
            <person name="Facci M."/>
            <person name="Mitchell J.T."/>
            <person name="Perazzolli M."/>
            <person name="Eldredge G."/>
            <person name="Gatto P."/>
            <person name="Oyzerski R."/>
            <person name="Moretto M."/>
            <person name="Gutin N."/>
            <person name="Stefanini M."/>
            <person name="Chen Y."/>
            <person name="Segala C."/>
            <person name="Davenport C."/>
            <person name="Dematte L."/>
            <person name="Mraz A."/>
            <person name="Battilana J."/>
            <person name="Stormo K."/>
            <person name="Costa F."/>
            <person name="Tao Q."/>
            <person name="Si-Ammour A."/>
            <person name="Harkins T."/>
            <person name="Lackey A."/>
            <person name="Perbost C."/>
            <person name="Taillon B."/>
            <person name="Stella A."/>
            <person name="Solovyev V."/>
            <person name="Fawcett J.A."/>
            <person name="Sterck L."/>
            <person name="Vandepoele K."/>
            <person name="Grando S.M."/>
            <person name="Toppo S."/>
            <person name="Moser C."/>
            <person name="Lanchbury J."/>
            <person name="Bogden R."/>
            <person name="Skolnick M."/>
            <person name="Sgaramella V."/>
            <person name="Bhatnagar S.K."/>
            <person name="Fontana P."/>
            <person name="Gutin A."/>
            <person name="Van de Peer Y."/>
            <person name="Salamini F."/>
            <person name="Viola R."/>
        </authorList>
    </citation>
    <scope>NUCLEOTIDE SEQUENCE</scope>
</reference>
<dbReference type="Gene3D" id="1.10.8.430">
    <property type="entry name" value="Helical domain of apoptotic protease-activating factors"/>
    <property type="match status" value="1"/>
</dbReference>
<dbReference type="ExpressionAtlas" id="A5B1X2">
    <property type="expression patterns" value="baseline and differential"/>
</dbReference>
<evidence type="ECO:0000256" key="4">
    <source>
        <dbReference type="ARBA" id="ARBA00022801"/>
    </source>
</evidence>
<dbReference type="OrthoDB" id="684809at2759"/>
<dbReference type="Gene3D" id="3.40.50.300">
    <property type="entry name" value="P-loop containing nucleotide triphosphate hydrolases"/>
    <property type="match status" value="1"/>
</dbReference>
<dbReference type="Gene3D" id="3.40.50.10140">
    <property type="entry name" value="Toll/interleukin-1 receptor homology (TIR) domain"/>
    <property type="match status" value="1"/>
</dbReference>
<evidence type="ECO:0000256" key="2">
    <source>
        <dbReference type="ARBA" id="ARBA00022614"/>
    </source>
</evidence>
<evidence type="ECO:0000259" key="9">
    <source>
        <dbReference type="Pfam" id="PF00931"/>
    </source>
</evidence>
<dbReference type="GO" id="GO:0043531">
    <property type="term" value="F:ADP binding"/>
    <property type="evidence" value="ECO:0007669"/>
    <property type="project" value="InterPro"/>
</dbReference>
<proteinExistence type="predicted"/>
<dbReference type="SUPFAM" id="SSF52047">
    <property type="entry name" value="RNI-like"/>
    <property type="match status" value="1"/>
</dbReference>
<evidence type="ECO:0000256" key="6">
    <source>
        <dbReference type="ARBA" id="ARBA00023027"/>
    </source>
</evidence>
<organism evidence="13">
    <name type="scientific">Vitis vinifera</name>
    <name type="common">Grape</name>
    <dbReference type="NCBI Taxonomy" id="29760"/>
    <lineage>
        <taxon>Eukaryota</taxon>
        <taxon>Viridiplantae</taxon>
        <taxon>Streptophyta</taxon>
        <taxon>Embryophyta</taxon>
        <taxon>Tracheophyta</taxon>
        <taxon>Spermatophyta</taxon>
        <taxon>Magnoliopsida</taxon>
        <taxon>eudicotyledons</taxon>
        <taxon>Gunneridae</taxon>
        <taxon>Pentapetalae</taxon>
        <taxon>rosids</taxon>
        <taxon>Vitales</taxon>
        <taxon>Vitaceae</taxon>
        <taxon>Viteae</taxon>
        <taxon>Vitis</taxon>
    </lineage>
</organism>
<dbReference type="SUPFAM" id="SSF52058">
    <property type="entry name" value="L domain-like"/>
    <property type="match status" value="1"/>
</dbReference>
<evidence type="ECO:0000259" key="11">
    <source>
        <dbReference type="Pfam" id="PF23282"/>
    </source>
</evidence>
<dbReference type="GO" id="GO:0061809">
    <property type="term" value="F:NAD+ nucleosidase activity, cyclic ADP-ribose generating"/>
    <property type="evidence" value="ECO:0007669"/>
    <property type="project" value="UniProtKB-EC"/>
</dbReference>
<keyword evidence="5" id="KW-0611">Plant defense</keyword>
<evidence type="ECO:0000256" key="7">
    <source>
        <dbReference type="ARBA" id="ARBA00047304"/>
    </source>
</evidence>
<dbReference type="InterPro" id="IPR058192">
    <property type="entry name" value="WHD_ROQ1-like"/>
</dbReference>
<dbReference type="SUPFAM" id="SSF52540">
    <property type="entry name" value="P-loop containing nucleoside triphosphate hydrolases"/>
    <property type="match status" value="1"/>
</dbReference>
<dbReference type="InterPro" id="IPR002182">
    <property type="entry name" value="NB-ARC"/>
</dbReference>
<comment type="catalytic activity">
    <reaction evidence="7">
        <text>NAD(+) + H2O = ADP-D-ribose + nicotinamide + H(+)</text>
        <dbReference type="Rhea" id="RHEA:16301"/>
        <dbReference type="ChEBI" id="CHEBI:15377"/>
        <dbReference type="ChEBI" id="CHEBI:15378"/>
        <dbReference type="ChEBI" id="CHEBI:17154"/>
        <dbReference type="ChEBI" id="CHEBI:57540"/>
        <dbReference type="ChEBI" id="CHEBI:57967"/>
        <dbReference type="EC" id="3.2.2.6"/>
    </reaction>
    <physiologicalReaction direction="left-to-right" evidence="7">
        <dbReference type="Rhea" id="RHEA:16302"/>
    </physiologicalReaction>
</comment>
<keyword evidence="4" id="KW-0378">Hydrolase</keyword>
<evidence type="ECO:0000256" key="5">
    <source>
        <dbReference type="ARBA" id="ARBA00022821"/>
    </source>
</evidence>
<protein>
    <recommendedName>
        <fullName evidence="1">ADP-ribosyl cyclase/cyclic ADP-ribose hydrolase</fullName>
        <ecNumber evidence="1">3.2.2.6</ecNumber>
    </recommendedName>
</protein>
<accession>A5B1X2</accession>
<dbReference type="Gene3D" id="3.80.10.10">
    <property type="entry name" value="Ribonuclease Inhibitor"/>
    <property type="match status" value="3"/>
</dbReference>
<dbReference type="SMART" id="SM00369">
    <property type="entry name" value="LRR_TYP"/>
    <property type="match status" value="4"/>
</dbReference>
<dbReference type="PANTHER" id="PTHR11017">
    <property type="entry name" value="LEUCINE-RICH REPEAT-CONTAINING PROTEIN"/>
    <property type="match status" value="1"/>
</dbReference>
<name>A5B1X2_VITVI</name>
<dbReference type="PANTHER" id="PTHR11017:SF570">
    <property type="entry name" value="DISEASE RESISTANCE PROTEIN (TIR-NBS CLASS)-RELATED"/>
    <property type="match status" value="1"/>
</dbReference>
<evidence type="ECO:0000256" key="3">
    <source>
        <dbReference type="ARBA" id="ARBA00022737"/>
    </source>
</evidence>
<dbReference type="InterPro" id="IPR044974">
    <property type="entry name" value="Disease_R_plants"/>
</dbReference>
<dbReference type="PRINTS" id="PR00364">
    <property type="entry name" value="DISEASERSIST"/>
</dbReference>
<dbReference type="InterPro" id="IPR045344">
    <property type="entry name" value="C-JID"/>
</dbReference>
<feature type="domain" description="Disease resistance R13L4/SHOC-2-like LRR" evidence="12">
    <location>
        <begin position="727"/>
        <end position="833"/>
    </location>
</feature>
<sequence length="1297" mass="147283">MTNLFDYSHFNLLSSMSAAPRTCHSTKAYIIQCTSCLLVFVTVDSPLVSCFTTYRPEAHVIEEITSTVWKSLNQEFLHVEKNLVGMDQRRASSTCTSIGSWDYEVFLSFKGEDTRYNFTDHLYVALFRKGFIPLDWMRSGEKTLHQLFLKLLRSQGASLWFSQNALPTPDGVWTNWRGSWSAGTKMEKSEVDYIEDITCVILMRFSHKLLHVDKNLIGMDYHLEEMEEIFPQMMDSISNDVRMVGIYGLGGIGKTTIAKVLYNRISAQFMITTFIANAKEDSKSQGLLHLQKQLLHDILPRRKNFISTVDEGIHMIKDRLCFKKVLLVLDDVDDLNQLEALAGDHNWFGPGSRIIVTTRDKHLLEVHEVDTLYEAKKLYHKEVVELFCWNAFKQNHPKEEYETVSNFVVHYVNGLPLGLKVLGCFLYGKTIRQWESELHKLEWEPNQEIQCVLKRSYDELDCTQHIFLDVACFFNGEDKDSVTRILEACKFYAESGMRVLGDKCLISIVDNKIWMHDLLQQMGQHIVGQEFPEEPGKWSRLWFPDVVSRVLTRKMGTEAIKGILLNLSIPKPIHVTTESFAMMKNLSLLKIYSDYEFASMREHSKVKLSKDFEFSSYELRYLYWQGYPLESLPSSFYAEDLVELDMCYSSLKQLWESDMLLEKLNTIRLSCCQHLIEIPDISVSAPNLEKLTLDGCSSLVKVHPSIGKLSKLILLNLKNCKKLRSFLSIINMEALEILNLSDCSELKKFPDIQGNMEHLLELYLASTAIEELPSSVEHLTGLVLLDLKRCKNLKSLPTSVCKLESLEYLFPSGCSKLENFPEMMEDMENLKELLLDGTSIEGLPSSIDRLKVLVLLNLRNCKNLVSLPKGMCTLTSLETLIVSGCSQLNNLPKNLGSLQHLAQPHADGTAITQPPDSIVLLRNLKVLIYPGCKRLAPTSLGSLFSFWLLHRNGSNGISLRLPSGFSCFMSFTNLDLSDCKLIEGAIPNSICSLISLKKLDLSRNDFLSTPAGISELTSLKDLRLGQYQSLTEIPKLPPSVRDIHPHNCTALLPGPSSLRTNPVVIRGMKYKDFHIIVSSTASVSSLTTSPVLMQKLFENIAFSIVFPGSGIPEWIWHQSVGSSIKIELPTDWYNDDFLGFALCSVLEQLPERIICHLNSDVFYYGDLKDFGHDFHWKGNHVGSEHVWLGHQPCSQLRLFQFNDPNDWNHIEISFEAAHRFNSSASNVVKKCGVCLIYTEVLEGIHPGNRKQLKSRGCNVVERSSDRAGFNRSGMDSSYSGSHDRPTNHPTLKLKLKL</sequence>
<dbReference type="InterPro" id="IPR035897">
    <property type="entry name" value="Toll_tir_struct_dom_sf"/>
</dbReference>
<dbReference type="SUPFAM" id="SSF52200">
    <property type="entry name" value="Toll/Interleukin receptor TIR domain"/>
    <property type="match status" value="1"/>
</dbReference>
<dbReference type="Pfam" id="PF20160">
    <property type="entry name" value="C-JID"/>
    <property type="match status" value="1"/>
</dbReference>
<dbReference type="InterPro" id="IPR055414">
    <property type="entry name" value="LRR_R13L4/SHOC2-like"/>
</dbReference>
<dbReference type="EMBL" id="AM443758">
    <property type="protein sequence ID" value="CAN71924.1"/>
    <property type="molecule type" value="Genomic_DNA"/>
</dbReference>
<keyword evidence="2" id="KW-0433">Leucine-rich repeat</keyword>
<dbReference type="InterPro" id="IPR003591">
    <property type="entry name" value="Leu-rich_rpt_typical-subtyp"/>
</dbReference>
<dbReference type="InterPro" id="IPR042197">
    <property type="entry name" value="Apaf_helical"/>
</dbReference>
<feature type="region of interest" description="Disordered" evidence="8">
    <location>
        <begin position="1267"/>
        <end position="1290"/>
    </location>
</feature>
<dbReference type="Pfam" id="PF23598">
    <property type="entry name" value="LRR_14"/>
    <property type="match status" value="1"/>
</dbReference>
<feature type="domain" description="C-JID" evidence="10">
    <location>
        <begin position="1106"/>
        <end position="1240"/>
    </location>
</feature>
<dbReference type="Pfam" id="PF23282">
    <property type="entry name" value="WHD_ROQ1"/>
    <property type="match status" value="1"/>
</dbReference>
<dbReference type="Pfam" id="PF00931">
    <property type="entry name" value="NB-ARC"/>
    <property type="match status" value="1"/>
</dbReference>
<evidence type="ECO:0000259" key="10">
    <source>
        <dbReference type="Pfam" id="PF20160"/>
    </source>
</evidence>
<dbReference type="InterPro" id="IPR032675">
    <property type="entry name" value="LRR_dom_sf"/>
</dbReference>
<dbReference type="GO" id="GO:0051707">
    <property type="term" value="P:response to other organism"/>
    <property type="evidence" value="ECO:0007669"/>
    <property type="project" value="UniProtKB-ARBA"/>
</dbReference>
<evidence type="ECO:0000313" key="13">
    <source>
        <dbReference type="EMBL" id="CAN71924.1"/>
    </source>
</evidence>
<keyword evidence="3" id="KW-0677">Repeat</keyword>
<keyword evidence="6" id="KW-0520">NAD</keyword>
<dbReference type="EC" id="3.2.2.6" evidence="1"/>
<feature type="domain" description="Disease resistance protein Roq1-like winged-helix" evidence="11">
    <location>
        <begin position="464"/>
        <end position="527"/>
    </location>
</feature>
<evidence type="ECO:0000256" key="8">
    <source>
        <dbReference type="SAM" id="MobiDB-lite"/>
    </source>
</evidence>